<dbReference type="AlphaFoldDB" id="A0AA37WFW5"/>
<keyword evidence="3" id="KW-1185">Reference proteome</keyword>
<proteinExistence type="predicted"/>
<name>A0AA37WFW5_9BACT</name>
<dbReference type="PANTHER" id="PTHR43317">
    <property type="entry name" value="THERMOSPERMINE SYNTHASE ACAULIS5"/>
    <property type="match status" value="1"/>
</dbReference>
<dbReference type="GO" id="GO:0006596">
    <property type="term" value="P:polyamine biosynthetic process"/>
    <property type="evidence" value="ECO:0007669"/>
    <property type="project" value="UniProtKB-KW"/>
</dbReference>
<dbReference type="SUPFAM" id="SSF53335">
    <property type="entry name" value="S-adenosyl-L-methionine-dependent methyltransferases"/>
    <property type="match status" value="1"/>
</dbReference>
<dbReference type="InterPro" id="IPR029063">
    <property type="entry name" value="SAM-dependent_MTases_sf"/>
</dbReference>
<evidence type="ECO:0000313" key="3">
    <source>
        <dbReference type="Proteomes" id="UP001156666"/>
    </source>
</evidence>
<evidence type="ECO:0008006" key="4">
    <source>
        <dbReference type="Google" id="ProtNLM"/>
    </source>
</evidence>
<keyword evidence="1" id="KW-0620">Polyamine biosynthesis</keyword>
<evidence type="ECO:0000256" key="1">
    <source>
        <dbReference type="ARBA" id="ARBA00023115"/>
    </source>
</evidence>
<dbReference type="RefSeq" id="WP_235292205.1">
    <property type="nucleotide sequence ID" value="NZ_BSOH01000027.1"/>
</dbReference>
<reference evidence="2" key="2">
    <citation type="submission" date="2023-01" db="EMBL/GenBank/DDBJ databases">
        <title>Draft genome sequence of Portibacter lacus strain NBRC 108769.</title>
        <authorList>
            <person name="Sun Q."/>
            <person name="Mori K."/>
        </authorList>
    </citation>
    <scope>NUCLEOTIDE SEQUENCE</scope>
    <source>
        <strain evidence="2">NBRC 108769</strain>
    </source>
</reference>
<dbReference type="EMBL" id="BSOH01000027">
    <property type="protein sequence ID" value="GLR19137.1"/>
    <property type="molecule type" value="Genomic_DNA"/>
</dbReference>
<dbReference type="CDD" id="cd02440">
    <property type="entry name" value="AdoMet_MTases"/>
    <property type="match status" value="1"/>
</dbReference>
<dbReference type="Pfam" id="PF01564">
    <property type="entry name" value="Spermine_synth"/>
    <property type="match status" value="1"/>
</dbReference>
<evidence type="ECO:0000313" key="2">
    <source>
        <dbReference type="EMBL" id="GLR19137.1"/>
    </source>
</evidence>
<dbReference type="PANTHER" id="PTHR43317:SF1">
    <property type="entry name" value="THERMOSPERMINE SYNTHASE ACAULIS5"/>
    <property type="match status" value="1"/>
</dbReference>
<comment type="caution">
    <text evidence="2">The sequence shown here is derived from an EMBL/GenBank/DDBJ whole genome shotgun (WGS) entry which is preliminary data.</text>
</comment>
<reference evidence="2" key="1">
    <citation type="journal article" date="2014" name="Int. J. Syst. Evol. Microbiol.">
        <title>Complete genome sequence of Corynebacterium casei LMG S-19264T (=DSM 44701T), isolated from a smear-ripened cheese.</title>
        <authorList>
            <consortium name="US DOE Joint Genome Institute (JGI-PGF)"/>
            <person name="Walter F."/>
            <person name="Albersmeier A."/>
            <person name="Kalinowski J."/>
            <person name="Ruckert C."/>
        </authorList>
    </citation>
    <scope>NUCLEOTIDE SEQUENCE</scope>
    <source>
        <strain evidence="2">NBRC 108769</strain>
    </source>
</reference>
<gene>
    <name evidence="2" type="ORF">GCM10007940_37530</name>
</gene>
<dbReference type="Gene3D" id="3.40.50.150">
    <property type="entry name" value="Vaccinia Virus protein VP39"/>
    <property type="match status" value="1"/>
</dbReference>
<dbReference type="Proteomes" id="UP001156666">
    <property type="component" value="Unassembled WGS sequence"/>
</dbReference>
<organism evidence="2 3">
    <name type="scientific">Portibacter lacus</name>
    <dbReference type="NCBI Taxonomy" id="1099794"/>
    <lineage>
        <taxon>Bacteria</taxon>
        <taxon>Pseudomonadati</taxon>
        <taxon>Bacteroidota</taxon>
        <taxon>Saprospiria</taxon>
        <taxon>Saprospirales</taxon>
        <taxon>Haliscomenobacteraceae</taxon>
        <taxon>Portibacter</taxon>
    </lineage>
</organism>
<accession>A0AA37WFW5</accession>
<sequence length="227" mass="26940">MKQPWWKRGLSYFTDVHIESVDSEVNEGLHVCLSKGRYQLCVENAIYSFADKYDNFWDTFQKMDLTQFENKDVLILGFGLGSIPYMFEKMGVNARFTGIEYDEEVTYLYQKYMGDLIHSNIELVSADAYLFMELNSRKYDMIAMDVFVEDLIPEEFLTEAFMVELKRSLTDDGVLIWNHLYHYEKDRKKADFFFEKKFKKIFKEGSFLQTSGNKMMFNKNIVPSQRN</sequence>
<protein>
    <recommendedName>
        <fullName evidence="4">Methyltransferase domain-containing protein</fullName>
    </recommendedName>
</protein>